<protein>
    <submittedName>
        <fullName evidence="1">Uncharacterized protein</fullName>
    </submittedName>
</protein>
<organism evidence="1 2">
    <name type="scientific">Digitaria exilis</name>
    <dbReference type="NCBI Taxonomy" id="1010633"/>
    <lineage>
        <taxon>Eukaryota</taxon>
        <taxon>Viridiplantae</taxon>
        <taxon>Streptophyta</taxon>
        <taxon>Embryophyta</taxon>
        <taxon>Tracheophyta</taxon>
        <taxon>Spermatophyta</taxon>
        <taxon>Magnoliopsida</taxon>
        <taxon>Liliopsida</taxon>
        <taxon>Poales</taxon>
        <taxon>Poaceae</taxon>
        <taxon>PACMAD clade</taxon>
        <taxon>Panicoideae</taxon>
        <taxon>Panicodae</taxon>
        <taxon>Paniceae</taxon>
        <taxon>Anthephorinae</taxon>
        <taxon>Digitaria</taxon>
    </lineage>
</organism>
<dbReference type="AlphaFoldDB" id="A0A835EP45"/>
<comment type="caution">
    <text evidence="1">The sequence shown here is derived from an EMBL/GenBank/DDBJ whole genome shotgun (WGS) entry which is preliminary data.</text>
</comment>
<keyword evidence="2" id="KW-1185">Reference proteome</keyword>
<name>A0A835EP45_9POAL</name>
<dbReference type="OrthoDB" id="784156at2759"/>
<dbReference type="Proteomes" id="UP000636709">
    <property type="component" value="Unassembled WGS sequence"/>
</dbReference>
<accession>A0A835EP45</accession>
<sequence length="219" mass="23878">MAHAVDGSCFGMGCCQTEIPKGIGYYEVGFDRGFNTSNIWRFSRCSYAVLMEAEGFNFSTTYINTTKFNDTNIGRAPTVIDWAIRDETTSCEVAKRNETGTYACLSSNSECLVSPNGPGYLCNCSKGYEGNPYVPDGCHGATSSCCSNRPSMKEIADELGRLRKLSQHPWAQLDVEMDTQSLLDGTSTASFHIEGATTGYPTQDGDGLTMNPISSYYAR</sequence>
<proteinExistence type="predicted"/>
<evidence type="ECO:0000313" key="1">
    <source>
        <dbReference type="EMBL" id="KAF8702720.1"/>
    </source>
</evidence>
<gene>
    <name evidence="1" type="ORF">HU200_032548</name>
</gene>
<evidence type="ECO:0000313" key="2">
    <source>
        <dbReference type="Proteomes" id="UP000636709"/>
    </source>
</evidence>
<dbReference type="EMBL" id="JACEFO010001783">
    <property type="protein sequence ID" value="KAF8702720.1"/>
    <property type="molecule type" value="Genomic_DNA"/>
</dbReference>
<dbReference type="PANTHER" id="PTHR33491">
    <property type="entry name" value="OSJNBA0016N04.9 PROTEIN"/>
    <property type="match status" value="1"/>
</dbReference>
<reference evidence="1" key="1">
    <citation type="submission" date="2020-07" db="EMBL/GenBank/DDBJ databases">
        <title>Genome sequence and genetic diversity analysis of an under-domesticated orphan crop, white fonio (Digitaria exilis).</title>
        <authorList>
            <person name="Bennetzen J.L."/>
            <person name="Chen S."/>
            <person name="Ma X."/>
            <person name="Wang X."/>
            <person name="Yssel A.E.J."/>
            <person name="Chaluvadi S.R."/>
            <person name="Johnson M."/>
            <person name="Gangashetty P."/>
            <person name="Hamidou F."/>
            <person name="Sanogo M.D."/>
            <person name="Zwaenepoel A."/>
            <person name="Wallace J."/>
            <person name="Van De Peer Y."/>
            <person name="Van Deynze A."/>
        </authorList>
    </citation>
    <scope>NUCLEOTIDE SEQUENCE</scope>
    <source>
        <tissue evidence="1">Leaves</tissue>
    </source>
</reference>